<dbReference type="Proteomes" id="UP000229897">
    <property type="component" value="Chromosome"/>
</dbReference>
<dbReference type="AlphaFoldDB" id="A0A2D2DH74"/>
<protein>
    <submittedName>
        <fullName evidence="1">Uncharacterized protein</fullName>
    </submittedName>
</protein>
<reference evidence="1" key="1">
    <citation type="submission" date="2017-10" db="EMBL/GenBank/DDBJ databases">
        <title>Massilia psychrophilum sp. nov., a novel purple-pigmented bacterium isolated from Tianshan glacier, Xinjiang Municipality, China.</title>
        <authorList>
            <person name="Wang H."/>
        </authorList>
    </citation>
    <scope>NUCLEOTIDE SEQUENCE [LARGE SCALE GENOMIC DNA]</scope>
    <source>
        <strain evidence="1">B2</strain>
    </source>
</reference>
<accession>A0A2D2DH74</accession>
<name>A0A2D2DH74_9BURK</name>
<dbReference type="EMBL" id="CP024608">
    <property type="protein sequence ID" value="ATQ74321.1"/>
    <property type="molecule type" value="Genomic_DNA"/>
</dbReference>
<evidence type="ECO:0000313" key="1">
    <source>
        <dbReference type="EMBL" id="ATQ74321.1"/>
    </source>
</evidence>
<dbReference type="KEGG" id="mass:CR152_07220"/>
<dbReference type="OrthoDB" id="8760014at2"/>
<gene>
    <name evidence="1" type="ORF">CR152_07220</name>
</gene>
<organism evidence="1 2">
    <name type="scientific">Massilia violaceinigra</name>
    <dbReference type="NCBI Taxonomy" id="2045208"/>
    <lineage>
        <taxon>Bacteria</taxon>
        <taxon>Pseudomonadati</taxon>
        <taxon>Pseudomonadota</taxon>
        <taxon>Betaproteobacteria</taxon>
        <taxon>Burkholderiales</taxon>
        <taxon>Oxalobacteraceae</taxon>
        <taxon>Telluria group</taxon>
        <taxon>Massilia</taxon>
    </lineage>
</organism>
<proteinExistence type="predicted"/>
<evidence type="ECO:0000313" key="2">
    <source>
        <dbReference type="Proteomes" id="UP000229897"/>
    </source>
</evidence>
<sequence length="173" mass="17886">MSGHRQAALALYGVSTGDQEAILAELPAHDQEVLRAYLAELAELGFDGGAVPALVSTTAPDRAPASAAERLRGADAHALFEAVGNEPASLIAALLAIEAWPWAADLLDLLAAPQRALVRGAIDRSGAVAPERSAFLLEAVAAALARTRTRSVAPALVRSPLSALIARVSAWVK</sequence>
<dbReference type="RefSeq" id="WP_099874306.1">
    <property type="nucleotide sequence ID" value="NZ_CP024608.1"/>
</dbReference>
<keyword evidence="2" id="KW-1185">Reference proteome</keyword>